<dbReference type="AlphaFoldDB" id="A0A3R5UXV2"/>
<evidence type="ECO:0000256" key="5">
    <source>
        <dbReference type="ARBA" id="ARBA00022723"/>
    </source>
</evidence>
<dbReference type="PANTHER" id="PTHR30040:SF2">
    <property type="entry name" value="FAD:PROTEIN FMN TRANSFERASE"/>
    <property type="match status" value="1"/>
</dbReference>
<evidence type="ECO:0000256" key="9">
    <source>
        <dbReference type="ARBA" id="ARBA00048540"/>
    </source>
</evidence>
<dbReference type="GO" id="GO:0046872">
    <property type="term" value="F:metal ion binding"/>
    <property type="evidence" value="ECO:0007669"/>
    <property type="project" value="UniProtKB-UniRule"/>
</dbReference>
<organism evidence="12 13">
    <name type="scientific">Ornithobacterium rhinotracheale</name>
    <dbReference type="NCBI Taxonomy" id="28251"/>
    <lineage>
        <taxon>Bacteria</taxon>
        <taxon>Pseudomonadati</taxon>
        <taxon>Bacteroidota</taxon>
        <taxon>Flavobacteriia</taxon>
        <taxon>Flavobacteriales</taxon>
        <taxon>Weeksellaceae</taxon>
        <taxon>Ornithobacterium</taxon>
    </lineage>
</organism>
<evidence type="ECO:0000256" key="8">
    <source>
        <dbReference type="ARBA" id="ARBA00031306"/>
    </source>
</evidence>
<comment type="cofactor">
    <cofactor evidence="11">
        <name>Mg(2+)</name>
        <dbReference type="ChEBI" id="CHEBI:18420"/>
    </cofactor>
    <cofactor evidence="11">
        <name>Mn(2+)</name>
        <dbReference type="ChEBI" id="CHEBI:29035"/>
    </cofactor>
    <text evidence="11">Magnesium. Can also use manganese.</text>
</comment>
<evidence type="ECO:0000256" key="10">
    <source>
        <dbReference type="PIRNR" id="PIRNR006268"/>
    </source>
</evidence>
<evidence type="ECO:0000256" key="2">
    <source>
        <dbReference type="ARBA" id="ARBA00016337"/>
    </source>
</evidence>
<protein>
    <recommendedName>
        <fullName evidence="2 10">FAD:protein FMN transferase</fullName>
        <ecNumber evidence="1 10">2.7.1.180</ecNumber>
    </recommendedName>
    <alternativeName>
        <fullName evidence="8 10">Flavin transferase</fullName>
    </alternativeName>
</protein>
<feature type="binding site" evidence="11">
    <location>
        <position position="282"/>
    </location>
    <ligand>
        <name>Mg(2+)</name>
        <dbReference type="ChEBI" id="CHEBI:18420"/>
    </ligand>
</feature>
<evidence type="ECO:0000256" key="4">
    <source>
        <dbReference type="ARBA" id="ARBA00022679"/>
    </source>
</evidence>
<keyword evidence="6 10" id="KW-0274">FAD</keyword>
<evidence type="ECO:0000313" key="12">
    <source>
        <dbReference type="EMBL" id="QAR30972.1"/>
    </source>
</evidence>
<evidence type="ECO:0000256" key="11">
    <source>
        <dbReference type="PIRSR" id="PIRSR006268-2"/>
    </source>
</evidence>
<dbReference type="Proteomes" id="UP000287701">
    <property type="component" value="Chromosome"/>
</dbReference>
<evidence type="ECO:0000256" key="3">
    <source>
        <dbReference type="ARBA" id="ARBA00022630"/>
    </source>
</evidence>
<dbReference type="Gene3D" id="3.10.520.10">
    <property type="entry name" value="ApbE-like domains"/>
    <property type="match status" value="1"/>
</dbReference>
<keyword evidence="5 10" id="KW-0479">Metal-binding</keyword>
<proteinExistence type="inferred from homology"/>
<name>A0A3R5UXV2_ORNRH</name>
<sequence>MKKSIILASSLLLLNVGCNKKTESIEPTLRYAKGDAFGSSYGIQYYSNKDLSDEIVKALTFFDDKISTYKSGTDVDRFNQSEKGMAVDSVVIDLWKQCQDFNQKTDGYFDPTVQPLSNLYGFKKAKIHNKPSQAQVDSVMQFVGIAKTTVRNDSILKNDARTELVFNAITGYINDYVAHILDQAGVKSYLVEIGGEIRAKGKKEDGNTWVVGVDVPKSGDQDLFTTVPLDNESLATSGNYRKFHILDNGDKVVHTMNPIDGTSGISNLLSATVIAPTAAEADATATALMAMGLDKAKAYAQNRKDLKFLLIWTDDKGEFQSEKFNNF</sequence>
<dbReference type="GO" id="GO:0016740">
    <property type="term" value="F:transferase activity"/>
    <property type="evidence" value="ECO:0007669"/>
    <property type="project" value="UniProtKB-UniRule"/>
</dbReference>
<reference evidence="12 13" key="1">
    <citation type="submission" date="2019-01" db="EMBL/GenBank/DDBJ databases">
        <title>Whole Genome of Ornithobacterium rhinotracheale FARPER-174b.</title>
        <authorList>
            <person name="Tataje-Lavanda L.A."/>
            <person name="Montalvan A."/>
            <person name="Montesinos R."/>
            <person name="Zimic M."/>
            <person name="Fernandez-Sanchez M."/>
            <person name="Fernandez-Diaz M."/>
        </authorList>
    </citation>
    <scope>NUCLEOTIDE SEQUENCE [LARGE SCALE GENOMIC DNA]</scope>
    <source>
        <strain evidence="12 13">FARPER-174b</strain>
    </source>
</reference>
<dbReference type="SUPFAM" id="SSF143631">
    <property type="entry name" value="ApbE-like"/>
    <property type="match status" value="1"/>
</dbReference>
<comment type="catalytic activity">
    <reaction evidence="9 10">
        <text>L-threonyl-[protein] + FAD = FMN-L-threonyl-[protein] + AMP + H(+)</text>
        <dbReference type="Rhea" id="RHEA:36847"/>
        <dbReference type="Rhea" id="RHEA-COMP:11060"/>
        <dbReference type="Rhea" id="RHEA-COMP:11061"/>
        <dbReference type="ChEBI" id="CHEBI:15378"/>
        <dbReference type="ChEBI" id="CHEBI:30013"/>
        <dbReference type="ChEBI" id="CHEBI:57692"/>
        <dbReference type="ChEBI" id="CHEBI:74257"/>
        <dbReference type="ChEBI" id="CHEBI:456215"/>
        <dbReference type="EC" id="2.7.1.180"/>
    </reaction>
</comment>
<dbReference type="InterPro" id="IPR024932">
    <property type="entry name" value="ApbE"/>
</dbReference>
<dbReference type="RefSeq" id="WP_128501435.1">
    <property type="nucleotide sequence ID" value="NZ_CP035107.1"/>
</dbReference>
<dbReference type="OrthoDB" id="9778595at2"/>
<keyword evidence="3 10" id="KW-0285">Flavoprotein</keyword>
<evidence type="ECO:0000313" key="13">
    <source>
        <dbReference type="Proteomes" id="UP000287701"/>
    </source>
</evidence>
<accession>A0A3R5UXV2</accession>
<dbReference type="EC" id="2.7.1.180" evidence="1 10"/>
<evidence type="ECO:0000256" key="7">
    <source>
        <dbReference type="ARBA" id="ARBA00022842"/>
    </source>
</evidence>
<evidence type="ECO:0000256" key="6">
    <source>
        <dbReference type="ARBA" id="ARBA00022827"/>
    </source>
</evidence>
<feature type="binding site" evidence="11">
    <location>
        <position position="168"/>
    </location>
    <ligand>
        <name>Mg(2+)</name>
        <dbReference type="ChEBI" id="CHEBI:18420"/>
    </ligand>
</feature>
<dbReference type="Pfam" id="PF02424">
    <property type="entry name" value="ApbE"/>
    <property type="match status" value="1"/>
</dbReference>
<gene>
    <name evidence="12" type="ORF">EQP59_06285</name>
</gene>
<dbReference type="PIRSF" id="PIRSF006268">
    <property type="entry name" value="ApbE"/>
    <property type="match status" value="1"/>
</dbReference>
<dbReference type="PANTHER" id="PTHR30040">
    <property type="entry name" value="THIAMINE BIOSYNTHESIS LIPOPROTEIN APBE"/>
    <property type="match status" value="1"/>
</dbReference>
<dbReference type="EMBL" id="CP035107">
    <property type="protein sequence ID" value="QAR30972.1"/>
    <property type="molecule type" value="Genomic_DNA"/>
</dbReference>
<keyword evidence="7 10" id="KW-0460">Magnesium</keyword>
<comment type="similarity">
    <text evidence="10">Belongs to the ApbE family.</text>
</comment>
<evidence type="ECO:0000256" key="1">
    <source>
        <dbReference type="ARBA" id="ARBA00011955"/>
    </source>
</evidence>
<dbReference type="InterPro" id="IPR003374">
    <property type="entry name" value="ApbE-like_sf"/>
</dbReference>
<feature type="binding site" evidence="11">
    <location>
        <position position="286"/>
    </location>
    <ligand>
        <name>Mg(2+)</name>
        <dbReference type="ChEBI" id="CHEBI:18420"/>
    </ligand>
</feature>
<keyword evidence="4 10" id="KW-0808">Transferase</keyword>